<feature type="transmembrane region" description="Helical" evidence="10">
    <location>
        <begin position="443"/>
        <end position="466"/>
    </location>
</feature>
<evidence type="ECO:0000256" key="1">
    <source>
        <dbReference type="ARBA" id="ARBA00004141"/>
    </source>
</evidence>
<feature type="transmembrane region" description="Helical" evidence="10">
    <location>
        <begin position="420"/>
        <end position="437"/>
    </location>
</feature>
<gene>
    <name evidence="12" type="primary">CSON012319</name>
</gene>
<dbReference type="InterPro" id="IPR002076">
    <property type="entry name" value="ELO_fam"/>
</dbReference>
<accession>A0A336M7R3</accession>
<keyword evidence="3 10" id="KW-0808">Transferase</keyword>
<keyword evidence="6 10" id="KW-1133">Transmembrane helix</keyword>
<evidence type="ECO:0000256" key="7">
    <source>
        <dbReference type="ARBA" id="ARBA00023098"/>
    </source>
</evidence>
<keyword evidence="4 10" id="KW-0812">Transmembrane</keyword>
<feature type="transmembrane region" description="Helical" evidence="10">
    <location>
        <begin position="507"/>
        <end position="527"/>
    </location>
</feature>
<keyword evidence="8 10" id="KW-0472">Membrane</keyword>
<feature type="transmembrane region" description="Helical" evidence="10">
    <location>
        <begin position="75"/>
        <end position="94"/>
    </location>
</feature>
<dbReference type="Pfam" id="PF01151">
    <property type="entry name" value="ELO"/>
    <property type="match status" value="2"/>
</dbReference>
<proteinExistence type="inferred from homology"/>
<feature type="transmembrane region" description="Helical" evidence="10">
    <location>
        <begin position="223"/>
        <end position="243"/>
    </location>
</feature>
<evidence type="ECO:0000256" key="6">
    <source>
        <dbReference type="ARBA" id="ARBA00022989"/>
    </source>
</evidence>
<dbReference type="EMBL" id="UFQS01000574">
    <property type="protein sequence ID" value="SSX05059.1"/>
    <property type="molecule type" value="Genomic_DNA"/>
</dbReference>
<sequence>MITTKSHAYVSRDFVSFYMAFEQHRRLYFYTVSPLIDSWPLFGSPLPVISILVFYMVFVIYLGPKWMRDRDPYNLRYLIVIYNACQVYYNWWIIKEMLTDKHFLPHFLTFGCVNATQAERIEFQNETYRAYWHGTMNKLLDLLDTVFFVLTKKQNHITFLHVQHHAAAAAVLWTVAKYYSGLEIMIVGLCNMTVHMVMYFYYFISSLGPRFKKYLWWKKHLTLLQIAQLITIITYSVASLWLACGFNKYVVYLLSLETGINLVLFLHFYFKNYGSKTMSRSLTKKIAVCGELIDSWPLFGSPLIIPSILLAYALFVLYFGPKFMKNRDAYNLKYVIILYNAVQVYYNYWILKEAISIKHFFTYFLGFGCAKGIPVADEQFFFNEIYRIFWHGTMNKMLDLLDTIFFVLTKKQSHITFLHVHHHMVMVATIFVVGKYYPGLEPAIIGFCNTIVHMVMYFYYLLAALGPNFKKYLWWKKYLTVMQMIQFVIILIYASIALGFSCGFNKIILYMILGEGTFNLVLFMNFYKKSYGKEKRAQAMKNKLGVCGSLQIHETYDVNGNAMVDKKVE</sequence>
<dbReference type="GO" id="GO:0009922">
    <property type="term" value="F:fatty acid elongase activity"/>
    <property type="evidence" value="ECO:0007669"/>
    <property type="project" value="UniProtKB-EC"/>
</dbReference>
<evidence type="ECO:0000256" key="3">
    <source>
        <dbReference type="ARBA" id="ARBA00022679"/>
    </source>
</evidence>
<comment type="caution">
    <text evidence="10">Lacks conserved residue(s) required for the propagation of feature annotation.</text>
</comment>
<keyword evidence="5 10" id="KW-0276">Fatty acid metabolism</keyword>
<feature type="transmembrane region" description="Helical" evidence="10">
    <location>
        <begin position="249"/>
        <end position="270"/>
    </location>
</feature>
<comment type="similarity">
    <text evidence="10">Belongs to the ELO family.</text>
</comment>
<reference evidence="11" key="1">
    <citation type="submission" date="2018-04" db="EMBL/GenBank/DDBJ databases">
        <authorList>
            <person name="Go L.Y."/>
            <person name="Mitchell J.A."/>
        </authorList>
    </citation>
    <scope>NUCLEOTIDE SEQUENCE</scope>
    <source>
        <tissue evidence="11">Whole organism</tissue>
    </source>
</reference>
<evidence type="ECO:0000313" key="11">
    <source>
        <dbReference type="EMBL" id="SSX05059.1"/>
    </source>
</evidence>
<evidence type="ECO:0000256" key="4">
    <source>
        <dbReference type="ARBA" id="ARBA00022692"/>
    </source>
</evidence>
<evidence type="ECO:0000256" key="8">
    <source>
        <dbReference type="ARBA" id="ARBA00023136"/>
    </source>
</evidence>
<dbReference type="GO" id="GO:0042761">
    <property type="term" value="P:very long-chain fatty acid biosynthetic process"/>
    <property type="evidence" value="ECO:0007669"/>
    <property type="project" value="TreeGrafter"/>
</dbReference>
<dbReference type="PANTHER" id="PTHR11157">
    <property type="entry name" value="FATTY ACID ACYL TRANSFERASE-RELATED"/>
    <property type="match status" value="1"/>
</dbReference>
<reference evidence="12" key="2">
    <citation type="submission" date="2018-07" db="EMBL/GenBank/DDBJ databases">
        <authorList>
            <person name="Quirk P.G."/>
            <person name="Krulwich T.A."/>
        </authorList>
    </citation>
    <scope>NUCLEOTIDE SEQUENCE</scope>
</reference>
<evidence type="ECO:0000256" key="2">
    <source>
        <dbReference type="ARBA" id="ARBA00022516"/>
    </source>
</evidence>
<dbReference type="GO" id="GO:0034626">
    <property type="term" value="P:fatty acid elongation, polyunsaturated fatty acid"/>
    <property type="evidence" value="ECO:0007669"/>
    <property type="project" value="TreeGrafter"/>
</dbReference>
<dbReference type="EMBL" id="UFQT01000574">
    <property type="protein sequence ID" value="SSX25421.1"/>
    <property type="molecule type" value="Genomic_DNA"/>
</dbReference>
<dbReference type="GO" id="GO:0030148">
    <property type="term" value="P:sphingolipid biosynthetic process"/>
    <property type="evidence" value="ECO:0007669"/>
    <property type="project" value="TreeGrafter"/>
</dbReference>
<feature type="transmembrane region" description="Helical" evidence="10">
    <location>
        <begin position="184"/>
        <end position="202"/>
    </location>
</feature>
<dbReference type="OMA" id="QFALIMS"/>
<dbReference type="VEuPathDB" id="VectorBase:CSON012319"/>
<evidence type="ECO:0000256" key="9">
    <source>
        <dbReference type="ARBA" id="ARBA00023160"/>
    </source>
</evidence>
<protein>
    <recommendedName>
        <fullName evidence="10">Elongation of very long chain fatty acids protein</fullName>
        <ecNumber evidence="10">2.3.1.199</ecNumber>
    </recommendedName>
    <alternativeName>
        <fullName evidence="10">Very-long-chain 3-oxoacyl-CoA synthase</fullName>
    </alternativeName>
</protein>
<comment type="subcellular location">
    <subcellularLocation>
        <location evidence="1">Membrane</location>
        <topology evidence="1">Multi-pass membrane protein</topology>
    </subcellularLocation>
</comment>
<organism evidence="12">
    <name type="scientific">Culicoides sonorensis</name>
    <name type="common">Biting midge</name>
    <dbReference type="NCBI Taxonomy" id="179676"/>
    <lineage>
        <taxon>Eukaryota</taxon>
        <taxon>Metazoa</taxon>
        <taxon>Ecdysozoa</taxon>
        <taxon>Arthropoda</taxon>
        <taxon>Hexapoda</taxon>
        <taxon>Insecta</taxon>
        <taxon>Pterygota</taxon>
        <taxon>Neoptera</taxon>
        <taxon>Endopterygota</taxon>
        <taxon>Diptera</taxon>
        <taxon>Nematocera</taxon>
        <taxon>Chironomoidea</taxon>
        <taxon>Ceratopogonidae</taxon>
        <taxon>Ceratopogoninae</taxon>
        <taxon>Culicoides</taxon>
        <taxon>Monoculicoides</taxon>
    </lineage>
</organism>
<dbReference type="EC" id="2.3.1.199" evidence="10"/>
<name>A0A336M7R3_CULSO</name>
<keyword evidence="9 10" id="KW-0275">Fatty acid biosynthesis</keyword>
<keyword evidence="2 10" id="KW-0444">Lipid biosynthesis</keyword>
<feature type="transmembrane region" description="Helical" evidence="10">
    <location>
        <begin position="478"/>
        <end position="501"/>
    </location>
</feature>
<dbReference type="GO" id="GO:0005789">
    <property type="term" value="C:endoplasmic reticulum membrane"/>
    <property type="evidence" value="ECO:0007669"/>
    <property type="project" value="TreeGrafter"/>
</dbReference>
<keyword evidence="7 10" id="KW-0443">Lipid metabolism</keyword>
<evidence type="ECO:0000256" key="5">
    <source>
        <dbReference type="ARBA" id="ARBA00022832"/>
    </source>
</evidence>
<comment type="catalytic activity">
    <reaction evidence="10">
        <text>a very-long-chain acyl-CoA + malonyl-CoA + H(+) = a very-long-chain 3-oxoacyl-CoA + CO2 + CoA</text>
        <dbReference type="Rhea" id="RHEA:32727"/>
        <dbReference type="ChEBI" id="CHEBI:15378"/>
        <dbReference type="ChEBI" id="CHEBI:16526"/>
        <dbReference type="ChEBI" id="CHEBI:57287"/>
        <dbReference type="ChEBI" id="CHEBI:57384"/>
        <dbReference type="ChEBI" id="CHEBI:90725"/>
        <dbReference type="ChEBI" id="CHEBI:90736"/>
        <dbReference type="EC" id="2.3.1.199"/>
    </reaction>
</comment>
<dbReference type="AlphaFoldDB" id="A0A336M7R3"/>
<dbReference type="GO" id="GO:0034625">
    <property type="term" value="P:fatty acid elongation, monounsaturated fatty acid"/>
    <property type="evidence" value="ECO:0007669"/>
    <property type="project" value="TreeGrafter"/>
</dbReference>
<dbReference type="GO" id="GO:0019367">
    <property type="term" value="P:fatty acid elongation, saturated fatty acid"/>
    <property type="evidence" value="ECO:0007669"/>
    <property type="project" value="TreeGrafter"/>
</dbReference>
<evidence type="ECO:0000256" key="10">
    <source>
        <dbReference type="RuleBase" id="RU361115"/>
    </source>
</evidence>
<evidence type="ECO:0000313" key="12">
    <source>
        <dbReference type="EMBL" id="SSX25421.1"/>
    </source>
</evidence>
<dbReference type="PANTHER" id="PTHR11157:SF103">
    <property type="entry name" value="ELONGATION OF VERY LONG CHAIN FATTY ACIDS PROTEIN"/>
    <property type="match status" value="1"/>
</dbReference>
<feature type="transmembrane region" description="Helical" evidence="10">
    <location>
        <begin position="42"/>
        <end position="63"/>
    </location>
</feature>
<feature type="transmembrane region" description="Helical" evidence="10">
    <location>
        <begin position="303"/>
        <end position="320"/>
    </location>
</feature>